<comment type="caution">
    <text evidence="2">The sequence shown here is derived from an EMBL/GenBank/DDBJ whole genome shotgun (WGS) entry which is preliminary data.</text>
</comment>
<dbReference type="EMBL" id="QFPP01000001">
    <property type="protein sequence ID" value="PZQ78423.1"/>
    <property type="molecule type" value="Genomic_DNA"/>
</dbReference>
<evidence type="ECO:0000313" key="3">
    <source>
        <dbReference type="Proteomes" id="UP000249135"/>
    </source>
</evidence>
<feature type="transmembrane region" description="Helical" evidence="1">
    <location>
        <begin position="182"/>
        <end position="202"/>
    </location>
</feature>
<keyword evidence="1" id="KW-1133">Transmembrane helix</keyword>
<dbReference type="Proteomes" id="UP000249135">
    <property type="component" value="Unassembled WGS sequence"/>
</dbReference>
<gene>
    <name evidence="2" type="ORF">DI563_00130</name>
</gene>
<dbReference type="AlphaFoldDB" id="A0A2W5SFS4"/>
<protein>
    <recommendedName>
        <fullName evidence="4">Glycine zipper 2TM domain-containing protein</fullName>
    </recommendedName>
</protein>
<organism evidence="2 3">
    <name type="scientific">Variovorax paradoxus</name>
    <dbReference type="NCBI Taxonomy" id="34073"/>
    <lineage>
        <taxon>Bacteria</taxon>
        <taxon>Pseudomonadati</taxon>
        <taxon>Pseudomonadota</taxon>
        <taxon>Betaproteobacteria</taxon>
        <taxon>Burkholderiales</taxon>
        <taxon>Comamonadaceae</taxon>
        <taxon>Variovorax</taxon>
    </lineage>
</organism>
<evidence type="ECO:0000256" key="1">
    <source>
        <dbReference type="SAM" id="Phobius"/>
    </source>
</evidence>
<evidence type="ECO:0008006" key="4">
    <source>
        <dbReference type="Google" id="ProtNLM"/>
    </source>
</evidence>
<accession>A0A2W5SFS4</accession>
<evidence type="ECO:0000313" key="2">
    <source>
        <dbReference type="EMBL" id="PZQ78423.1"/>
    </source>
</evidence>
<name>A0A2W5SFS4_VARPD</name>
<keyword evidence="1" id="KW-0472">Membrane</keyword>
<reference evidence="2 3" key="1">
    <citation type="submission" date="2017-08" db="EMBL/GenBank/DDBJ databases">
        <title>Infants hospitalized years apart are colonized by the same room-sourced microbial strains.</title>
        <authorList>
            <person name="Brooks B."/>
            <person name="Olm M.R."/>
            <person name="Firek B.A."/>
            <person name="Baker R."/>
            <person name="Thomas B.C."/>
            <person name="Morowitz M.J."/>
            <person name="Banfield J.F."/>
        </authorList>
    </citation>
    <scope>NUCLEOTIDE SEQUENCE [LARGE SCALE GENOMIC DNA]</scope>
    <source>
        <strain evidence="2">S2_005_003_R2_41</strain>
    </source>
</reference>
<keyword evidence="1" id="KW-0812">Transmembrane</keyword>
<sequence length="549" mass="57348">MSATLASLPAADASAPASSAAAAPALSQPQYDPGVGAALKLLVDQYGATLMGEAGRLRGLLQDECPRAKREISVLLQALEERVPQDLLRVQSGEPIRSLAPRLARRLVEEKAMSADASHWAVQTWAEGLGLGAPADAASVTFDDGDAFPQPEEKGHGPQLDASQQHILDALPPRPVPWLRRAALGALAAVLAMLAGAAWFFFMQPKIDITAVEPAAPLVGNGKPIGVRLSYAARRAAPQSIEVRFVRGDGNWKPEPTVVNVTGAEASGQGQLAAGSFSFRATKPARITFSYTLVSASGQRSAPFERTFDISPPVTITEVSVPRGLVVGQGFDLGFRYARGASDIVRIERKVVHTNGTWGSTESAQPVKYAEATGRFDYHFEPFTQAMTSTLEFTLVDADGVRSEPYSVVLAVAPAAPPPTALPVQRSGTPSALPLSPSIRGLLGTVIGVREVRQPGQATGAGAVVAGLAGALAGRQAGDGRGRDVLTGLGALGGALVGNEAEKYVRGSSAWEITVRMDGGGVRTLRQASATRARPGDRVRVDGDSVSLI</sequence>
<proteinExistence type="predicted"/>